<proteinExistence type="predicted"/>
<protein>
    <submittedName>
        <fullName evidence="3">Uncharacterized protein</fullName>
    </submittedName>
</protein>
<dbReference type="Proteomes" id="UP001059041">
    <property type="component" value="Linkage Group LG5"/>
</dbReference>
<feature type="chain" id="PRO_5040868232" evidence="2">
    <location>
        <begin position="21"/>
        <end position="110"/>
    </location>
</feature>
<reference evidence="3" key="1">
    <citation type="submission" date="2021-02" db="EMBL/GenBank/DDBJ databases">
        <title>Comparative genomics reveals that relaxation of natural selection precedes convergent phenotypic evolution of cavefish.</title>
        <authorList>
            <person name="Peng Z."/>
        </authorList>
    </citation>
    <scope>NUCLEOTIDE SEQUENCE</scope>
    <source>
        <tissue evidence="3">Muscle</tissue>
    </source>
</reference>
<evidence type="ECO:0000256" key="2">
    <source>
        <dbReference type="SAM" id="SignalP"/>
    </source>
</evidence>
<feature type="non-terminal residue" evidence="3">
    <location>
        <position position="110"/>
    </location>
</feature>
<keyword evidence="4" id="KW-1185">Reference proteome</keyword>
<name>A0A9W7WX26_TRIRA</name>
<sequence length="110" mass="12264">RASVQLGLLCLSLFISSLDGEEIDSENSMAMPVNMDEDMEDFPQFQVAENEQERNLLSHDSDIIPVTTRVKRQTDNTGERQRKKPKPGMFSVLAKVPSQVPASSEKIITA</sequence>
<evidence type="ECO:0000256" key="1">
    <source>
        <dbReference type="SAM" id="MobiDB-lite"/>
    </source>
</evidence>
<dbReference type="AlphaFoldDB" id="A0A9W7WX26"/>
<organism evidence="3 4">
    <name type="scientific">Triplophysa rosa</name>
    <name type="common">Cave loach</name>
    <dbReference type="NCBI Taxonomy" id="992332"/>
    <lineage>
        <taxon>Eukaryota</taxon>
        <taxon>Metazoa</taxon>
        <taxon>Chordata</taxon>
        <taxon>Craniata</taxon>
        <taxon>Vertebrata</taxon>
        <taxon>Euteleostomi</taxon>
        <taxon>Actinopterygii</taxon>
        <taxon>Neopterygii</taxon>
        <taxon>Teleostei</taxon>
        <taxon>Ostariophysi</taxon>
        <taxon>Cypriniformes</taxon>
        <taxon>Nemacheilidae</taxon>
        <taxon>Triplophysa</taxon>
    </lineage>
</organism>
<evidence type="ECO:0000313" key="3">
    <source>
        <dbReference type="EMBL" id="KAI7809731.1"/>
    </source>
</evidence>
<comment type="caution">
    <text evidence="3">The sequence shown here is derived from an EMBL/GenBank/DDBJ whole genome shotgun (WGS) entry which is preliminary data.</text>
</comment>
<keyword evidence="2" id="KW-0732">Signal</keyword>
<gene>
    <name evidence="3" type="ORF">IRJ41_016338</name>
</gene>
<accession>A0A9W7WX26</accession>
<dbReference type="EMBL" id="JAFHDT010000005">
    <property type="protein sequence ID" value="KAI7809731.1"/>
    <property type="molecule type" value="Genomic_DNA"/>
</dbReference>
<evidence type="ECO:0000313" key="4">
    <source>
        <dbReference type="Proteomes" id="UP001059041"/>
    </source>
</evidence>
<feature type="signal peptide" evidence="2">
    <location>
        <begin position="1"/>
        <end position="20"/>
    </location>
</feature>
<feature type="region of interest" description="Disordered" evidence="1">
    <location>
        <begin position="65"/>
        <end position="110"/>
    </location>
</feature>